<evidence type="ECO:0008006" key="2">
    <source>
        <dbReference type="Google" id="ProtNLM"/>
    </source>
</evidence>
<reference evidence="1" key="2">
    <citation type="journal article" date="2024" name="Plant">
        <title>Genomic evolution and insights into agronomic trait innovations of Sesamum species.</title>
        <authorList>
            <person name="Miao H."/>
            <person name="Wang L."/>
            <person name="Qu L."/>
            <person name="Liu H."/>
            <person name="Sun Y."/>
            <person name="Le M."/>
            <person name="Wang Q."/>
            <person name="Wei S."/>
            <person name="Zheng Y."/>
            <person name="Lin W."/>
            <person name="Duan Y."/>
            <person name="Cao H."/>
            <person name="Xiong S."/>
            <person name="Wang X."/>
            <person name="Wei L."/>
            <person name="Li C."/>
            <person name="Ma Q."/>
            <person name="Ju M."/>
            <person name="Zhao R."/>
            <person name="Li G."/>
            <person name="Mu C."/>
            <person name="Tian Q."/>
            <person name="Mei H."/>
            <person name="Zhang T."/>
            <person name="Gao T."/>
            <person name="Zhang H."/>
        </authorList>
    </citation>
    <scope>NUCLEOTIDE SEQUENCE</scope>
    <source>
        <strain evidence="1">KEN1</strain>
    </source>
</reference>
<comment type="caution">
    <text evidence="1">The sequence shown here is derived from an EMBL/GenBank/DDBJ whole genome shotgun (WGS) entry which is preliminary data.</text>
</comment>
<dbReference type="PANTHER" id="PTHR33710">
    <property type="entry name" value="BNAC02G09200D PROTEIN"/>
    <property type="match status" value="1"/>
</dbReference>
<name>A0AAW2VG02_9LAMI</name>
<dbReference type="InterPro" id="IPR036691">
    <property type="entry name" value="Endo/exonu/phosph_ase_sf"/>
</dbReference>
<dbReference type="Gene3D" id="3.60.10.10">
    <property type="entry name" value="Endonuclease/exonuclease/phosphatase"/>
    <property type="match status" value="1"/>
</dbReference>
<gene>
    <name evidence="1" type="ORF">Slati_2992900</name>
</gene>
<accession>A0AAW2VG02</accession>
<protein>
    <recommendedName>
        <fullName evidence="2">Endonuclease/exonuclease/phosphatase domain-containing protein</fullName>
    </recommendedName>
</protein>
<dbReference type="AlphaFoldDB" id="A0AAW2VG02"/>
<reference evidence="1" key="1">
    <citation type="submission" date="2020-06" db="EMBL/GenBank/DDBJ databases">
        <authorList>
            <person name="Li T."/>
            <person name="Hu X."/>
            <person name="Zhang T."/>
            <person name="Song X."/>
            <person name="Zhang H."/>
            <person name="Dai N."/>
            <person name="Sheng W."/>
            <person name="Hou X."/>
            <person name="Wei L."/>
        </authorList>
    </citation>
    <scope>NUCLEOTIDE SEQUENCE</scope>
    <source>
        <strain evidence="1">KEN1</strain>
        <tissue evidence="1">Leaf</tissue>
    </source>
</reference>
<organism evidence="1">
    <name type="scientific">Sesamum latifolium</name>
    <dbReference type="NCBI Taxonomy" id="2727402"/>
    <lineage>
        <taxon>Eukaryota</taxon>
        <taxon>Viridiplantae</taxon>
        <taxon>Streptophyta</taxon>
        <taxon>Embryophyta</taxon>
        <taxon>Tracheophyta</taxon>
        <taxon>Spermatophyta</taxon>
        <taxon>Magnoliopsida</taxon>
        <taxon>eudicotyledons</taxon>
        <taxon>Gunneridae</taxon>
        <taxon>Pentapetalae</taxon>
        <taxon>asterids</taxon>
        <taxon>lamiids</taxon>
        <taxon>Lamiales</taxon>
        <taxon>Pedaliaceae</taxon>
        <taxon>Sesamum</taxon>
    </lineage>
</organism>
<dbReference type="EMBL" id="JACGWN010000010">
    <property type="protein sequence ID" value="KAL0428181.1"/>
    <property type="molecule type" value="Genomic_DNA"/>
</dbReference>
<dbReference type="PANTHER" id="PTHR33710:SF77">
    <property type="entry name" value="DNASE I-LIKE SUPERFAMILY PROTEIN"/>
    <property type="match status" value="1"/>
</dbReference>
<evidence type="ECO:0000313" key="1">
    <source>
        <dbReference type="EMBL" id="KAL0428181.1"/>
    </source>
</evidence>
<proteinExistence type="predicted"/>
<dbReference type="SUPFAM" id="SSF56219">
    <property type="entry name" value="DNase I-like"/>
    <property type="match status" value="1"/>
</dbReference>
<sequence>MERLIRLGKESEVPWVCVGDFNKVLFQHEKTGVARPGWQIRNFRDALQKSGLTDMEFEGPKFIWRNHREHPHTVRARLDRACENYKWRTLYPNVRVTHLPLVHSDDRPILIELQPRSQEETERPEKQF</sequence>